<dbReference type="Gene3D" id="3.90.226.10">
    <property type="entry name" value="2-enoyl-CoA Hydratase, Chain A, domain 1"/>
    <property type="match status" value="1"/>
</dbReference>
<dbReference type="SMART" id="SM00245">
    <property type="entry name" value="TSPc"/>
    <property type="match status" value="1"/>
</dbReference>
<evidence type="ECO:0000259" key="2">
    <source>
        <dbReference type="SMART" id="SM00245"/>
    </source>
</evidence>
<protein>
    <submittedName>
        <fullName evidence="3">Peptidase S41</fullName>
    </submittedName>
</protein>
<dbReference type="AlphaFoldDB" id="A0A5B7X948"/>
<feature type="domain" description="Tail specific protease" evidence="2">
    <location>
        <begin position="199"/>
        <end position="424"/>
    </location>
</feature>
<dbReference type="CDD" id="cd07561">
    <property type="entry name" value="Peptidase_S41_CPP_like"/>
    <property type="match status" value="1"/>
</dbReference>
<evidence type="ECO:0000313" key="4">
    <source>
        <dbReference type="Proteomes" id="UP000309016"/>
    </source>
</evidence>
<name>A0A5B7X948_9FLAO</name>
<sequence length="488" mass="54284">MKNIKIFFLTLLAGSFFASCSSDNEEFEEKPDVTATTEESSKELEVENFIYRGMSDIYLYKDDLDVLAENYFASQGEKDAYLKTFSSPEKLFNSLKSSRDRFSYLIDNYETMKTGTIASTGETGMSFGLVSYCQSCTEVFGYIKLVQPNTPAAAEGAERGMIFNRVNGQQLTKSNYTSLLTSSSYTLGLAKIEGNTITELDRTINISTRDINTNPVVISKVLEVNGIKTGYLFYNSFDEDFDEELNSAFNELKGAGIQELVLDLRYNGGGSVRTATDLAAMITGQFVGEVFMKERWNEKYQSYYEQRSPESLLNKFNTSIRTGTTINSLNLNRLFVLTTKSSASASELIINGLDPYIDVVQIGDVTTGKFEASVTLYDSPNFSEDHSSLNDSHTYAIQPLVLKSMNRDGVTDYKDGINPEIKLPEDVLNLGILGDKDEPLLKVALDVIAGNRVSIPEVKTYDGIGESGMFDPGFQTMYIDKVPVEMQE</sequence>
<dbReference type="InterPro" id="IPR036034">
    <property type="entry name" value="PDZ_sf"/>
</dbReference>
<proteinExistence type="predicted"/>
<dbReference type="PANTHER" id="PTHR32060:SF30">
    <property type="entry name" value="CARBOXY-TERMINAL PROCESSING PROTEASE CTPA"/>
    <property type="match status" value="1"/>
</dbReference>
<dbReference type="SUPFAM" id="SSF52096">
    <property type="entry name" value="ClpP/crotonase"/>
    <property type="match status" value="1"/>
</dbReference>
<dbReference type="RefSeq" id="WP_139067804.1">
    <property type="nucleotide sequence ID" value="NZ_CP040812.1"/>
</dbReference>
<accession>A0A5B7X948</accession>
<organism evidence="3 4">
    <name type="scientific">Antarcticibacterium flavum</name>
    <dbReference type="NCBI Taxonomy" id="2058175"/>
    <lineage>
        <taxon>Bacteria</taxon>
        <taxon>Pseudomonadati</taxon>
        <taxon>Bacteroidota</taxon>
        <taxon>Flavobacteriia</taxon>
        <taxon>Flavobacteriales</taxon>
        <taxon>Flavobacteriaceae</taxon>
        <taxon>Antarcticibacterium</taxon>
    </lineage>
</organism>
<dbReference type="GO" id="GO:0004175">
    <property type="term" value="F:endopeptidase activity"/>
    <property type="evidence" value="ECO:0007669"/>
    <property type="project" value="TreeGrafter"/>
</dbReference>
<keyword evidence="1" id="KW-0732">Signal</keyword>
<dbReference type="EMBL" id="CP040812">
    <property type="protein sequence ID" value="QCY71258.1"/>
    <property type="molecule type" value="Genomic_DNA"/>
</dbReference>
<dbReference type="PROSITE" id="PS51257">
    <property type="entry name" value="PROKAR_LIPOPROTEIN"/>
    <property type="match status" value="1"/>
</dbReference>
<dbReference type="Pfam" id="PF03572">
    <property type="entry name" value="Peptidase_S41"/>
    <property type="match status" value="1"/>
</dbReference>
<dbReference type="KEGG" id="afla:FHG64_18700"/>
<dbReference type="PANTHER" id="PTHR32060">
    <property type="entry name" value="TAIL-SPECIFIC PROTEASE"/>
    <property type="match status" value="1"/>
</dbReference>
<dbReference type="Gene3D" id="2.30.42.10">
    <property type="match status" value="1"/>
</dbReference>
<dbReference type="Gene3D" id="3.30.750.170">
    <property type="match status" value="1"/>
</dbReference>
<dbReference type="GO" id="GO:0006508">
    <property type="term" value="P:proteolysis"/>
    <property type="evidence" value="ECO:0007669"/>
    <property type="project" value="InterPro"/>
</dbReference>
<feature type="chain" id="PRO_5022828532" evidence="1">
    <location>
        <begin position="19"/>
        <end position="488"/>
    </location>
</feature>
<feature type="signal peptide" evidence="1">
    <location>
        <begin position="1"/>
        <end position="18"/>
    </location>
</feature>
<keyword evidence="4" id="KW-1185">Reference proteome</keyword>
<evidence type="ECO:0000313" key="3">
    <source>
        <dbReference type="EMBL" id="QCY71258.1"/>
    </source>
</evidence>
<dbReference type="Pfam" id="PF18294">
    <property type="entry name" value="Pept_S41_N"/>
    <property type="match status" value="1"/>
</dbReference>
<dbReference type="InterPro" id="IPR005151">
    <property type="entry name" value="Tail-specific_protease"/>
</dbReference>
<evidence type="ECO:0000256" key="1">
    <source>
        <dbReference type="SAM" id="SignalP"/>
    </source>
</evidence>
<dbReference type="GO" id="GO:0030288">
    <property type="term" value="C:outer membrane-bounded periplasmic space"/>
    <property type="evidence" value="ECO:0007669"/>
    <property type="project" value="TreeGrafter"/>
</dbReference>
<dbReference type="GO" id="GO:0008236">
    <property type="term" value="F:serine-type peptidase activity"/>
    <property type="evidence" value="ECO:0007669"/>
    <property type="project" value="InterPro"/>
</dbReference>
<dbReference type="OrthoDB" id="7168509at2"/>
<dbReference type="Proteomes" id="UP000309016">
    <property type="component" value="Chromosome"/>
</dbReference>
<gene>
    <name evidence="3" type="ORF">FHG64_18700</name>
</gene>
<dbReference type="GO" id="GO:0007165">
    <property type="term" value="P:signal transduction"/>
    <property type="evidence" value="ECO:0007669"/>
    <property type="project" value="TreeGrafter"/>
</dbReference>
<dbReference type="InterPro" id="IPR029045">
    <property type="entry name" value="ClpP/crotonase-like_dom_sf"/>
</dbReference>
<reference evidence="3 4" key="1">
    <citation type="submission" date="2019-06" db="EMBL/GenBank/DDBJ databases">
        <title>Complete genome sequence of Antarcticibacterium flavum KCTC 52984T from an Antarctic marine sediment.</title>
        <authorList>
            <person name="Lee Y.M."/>
            <person name="Shin S.C."/>
        </authorList>
    </citation>
    <scope>NUCLEOTIDE SEQUENCE [LARGE SCALE GENOMIC DNA]</scope>
    <source>
        <strain evidence="3 4">KCTC 52984</strain>
    </source>
</reference>
<dbReference type="InterPro" id="IPR041613">
    <property type="entry name" value="Pept_S41_N"/>
</dbReference>